<dbReference type="STRING" id="100787.A0A0G4MUS6"/>
<keyword evidence="3" id="KW-1185">Reference proteome</keyword>
<gene>
    <name evidence="2" type="ORF">BN1708_020410</name>
</gene>
<protein>
    <recommendedName>
        <fullName evidence="1">URB1 C-terminal domain-containing protein</fullName>
    </recommendedName>
</protein>
<proteinExistence type="predicted"/>
<dbReference type="AlphaFoldDB" id="A0A0G4MUS6"/>
<name>A0A0G4MUS6_VERLO</name>
<evidence type="ECO:0000259" key="1">
    <source>
        <dbReference type="Pfam" id="PF16201"/>
    </source>
</evidence>
<accession>A0A0G4MUS6</accession>
<dbReference type="Pfam" id="PF16201">
    <property type="entry name" value="NopRA1"/>
    <property type="match status" value="1"/>
</dbReference>
<dbReference type="InterPro" id="IPR032436">
    <property type="entry name" value="URB1_C"/>
</dbReference>
<dbReference type="EMBL" id="CVQH01025103">
    <property type="protein sequence ID" value="CRK37932.1"/>
    <property type="molecule type" value="Genomic_DNA"/>
</dbReference>
<feature type="non-terminal residue" evidence="2">
    <location>
        <position position="1"/>
    </location>
</feature>
<dbReference type="Proteomes" id="UP000044602">
    <property type="component" value="Unassembled WGS sequence"/>
</dbReference>
<reference evidence="2 3" key="1">
    <citation type="submission" date="2015-05" db="EMBL/GenBank/DDBJ databases">
        <authorList>
            <person name="Wang D.B."/>
            <person name="Wang M."/>
        </authorList>
    </citation>
    <scope>NUCLEOTIDE SEQUENCE [LARGE SCALE GENOMIC DNA]</scope>
    <source>
        <strain evidence="2">VL1</strain>
    </source>
</reference>
<evidence type="ECO:0000313" key="3">
    <source>
        <dbReference type="Proteomes" id="UP000044602"/>
    </source>
</evidence>
<feature type="domain" description="URB1 C-terminal" evidence="1">
    <location>
        <begin position="1"/>
        <end position="91"/>
    </location>
</feature>
<organism evidence="2 3">
    <name type="scientific">Verticillium longisporum</name>
    <name type="common">Verticillium dahliae var. longisporum</name>
    <dbReference type="NCBI Taxonomy" id="100787"/>
    <lineage>
        <taxon>Eukaryota</taxon>
        <taxon>Fungi</taxon>
        <taxon>Dikarya</taxon>
        <taxon>Ascomycota</taxon>
        <taxon>Pezizomycotina</taxon>
        <taxon>Sordariomycetes</taxon>
        <taxon>Hypocreomycetidae</taxon>
        <taxon>Glomerellales</taxon>
        <taxon>Plectosphaerellaceae</taxon>
        <taxon>Verticillium</taxon>
    </lineage>
</organism>
<sequence>IRLLWSPHTSIRQEALTNILKLAAKLKESSYEEKDQLWLLLSELAESSRPLVGAGPVASPLVAFALHSLDILKNPLHCLYAKVNTYLTRAPL</sequence>
<feature type="non-terminal residue" evidence="2">
    <location>
        <position position="92"/>
    </location>
</feature>
<evidence type="ECO:0000313" key="2">
    <source>
        <dbReference type="EMBL" id="CRK37932.1"/>
    </source>
</evidence>